<evidence type="ECO:0000256" key="1">
    <source>
        <dbReference type="ARBA" id="ARBA00009865"/>
    </source>
</evidence>
<evidence type="ECO:0000256" key="3">
    <source>
        <dbReference type="ARBA" id="ARBA00022729"/>
    </source>
</evidence>
<dbReference type="Proteomes" id="UP001499933">
    <property type="component" value="Unassembled WGS sequence"/>
</dbReference>
<evidence type="ECO:0000256" key="7">
    <source>
        <dbReference type="RuleBase" id="RU361187"/>
    </source>
</evidence>
<dbReference type="SUPFAM" id="SSF75005">
    <property type="entry name" value="Arabinanase/levansucrase/invertase"/>
    <property type="match status" value="1"/>
</dbReference>
<organism evidence="9 10">
    <name type="scientific">Microbacterium deminutum</name>
    <dbReference type="NCBI Taxonomy" id="344164"/>
    <lineage>
        <taxon>Bacteria</taxon>
        <taxon>Bacillati</taxon>
        <taxon>Actinomycetota</taxon>
        <taxon>Actinomycetes</taxon>
        <taxon>Micrococcales</taxon>
        <taxon>Microbacteriaceae</taxon>
        <taxon>Microbacterium</taxon>
    </lineage>
</organism>
<reference evidence="10" key="1">
    <citation type="journal article" date="2019" name="Int. J. Syst. Evol. Microbiol.">
        <title>The Global Catalogue of Microorganisms (GCM) 10K type strain sequencing project: providing services to taxonomists for standard genome sequencing and annotation.</title>
        <authorList>
            <consortium name="The Broad Institute Genomics Platform"/>
            <consortium name="The Broad Institute Genome Sequencing Center for Infectious Disease"/>
            <person name="Wu L."/>
            <person name="Ma J."/>
        </authorList>
    </citation>
    <scope>NUCLEOTIDE SEQUENCE [LARGE SCALE GENOMIC DNA]</scope>
    <source>
        <strain evidence="10">JCM 14901</strain>
    </source>
</reference>
<dbReference type="PANTHER" id="PTHR43772:SF2">
    <property type="entry name" value="PUTATIVE (AFU_ORTHOLOGUE AFUA_2G04480)-RELATED"/>
    <property type="match status" value="1"/>
</dbReference>
<name>A0ABP5CD79_9MICO</name>
<dbReference type="Gene3D" id="2.60.120.260">
    <property type="entry name" value="Galactose-binding domain-like"/>
    <property type="match status" value="1"/>
</dbReference>
<accession>A0ABP5CD79</accession>
<dbReference type="SMART" id="SM00606">
    <property type="entry name" value="CBD_IV"/>
    <property type="match status" value="1"/>
</dbReference>
<dbReference type="InterPro" id="IPR006710">
    <property type="entry name" value="Glyco_hydro_43"/>
</dbReference>
<dbReference type="Pfam" id="PF03422">
    <property type="entry name" value="CBM_6"/>
    <property type="match status" value="1"/>
</dbReference>
<dbReference type="InterPro" id="IPR005084">
    <property type="entry name" value="CBM6"/>
</dbReference>
<evidence type="ECO:0000256" key="4">
    <source>
        <dbReference type="ARBA" id="ARBA00022801"/>
    </source>
</evidence>
<keyword evidence="6 7" id="KW-0326">Glycosidase</keyword>
<evidence type="ECO:0000256" key="5">
    <source>
        <dbReference type="ARBA" id="ARBA00023277"/>
    </source>
</evidence>
<keyword evidence="10" id="KW-1185">Reference proteome</keyword>
<evidence type="ECO:0000256" key="2">
    <source>
        <dbReference type="ARBA" id="ARBA00022651"/>
    </source>
</evidence>
<gene>
    <name evidence="9" type="ORF">GCM10009776_25990</name>
</gene>
<keyword evidence="2" id="KW-0624">Polysaccharide degradation</keyword>
<evidence type="ECO:0000313" key="9">
    <source>
        <dbReference type="EMBL" id="GAA1962134.1"/>
    </source>
</evidence>
<keyword evidence="5" id="KW-0119">Carbohydrate metabolism</keyword>
<evidence type="ECO:0000313" key="10">
    <source>
        <dbReference type="Proteomes" id="UP001499933"/>
    </source>
</evidence>
<dbReference type="RefSeq" id="WP_344095311.1">
    <property type="nucleotide sequence ID" value="NZ_BAAAOG010000005.1"/>
</dbReference>
<comment type="similarity">
    <text evidence="1 7">Belongs to the glycosyl hydrolase 43 family.</text>
</comment>
<comment type="caution">
    <text evidence="9">The sequence shown here is derived from an EMBL/GenBank/DDBJ whole genome shotgun (WGS) entry which is preliminary data.</text>
</comment>
<sequence>MGSIDHTELGYGPATSSINPILPSCEYIPDAEPKLFGDRVYLYGSHDLAGTGSMCEGDYVTWSASVRDLTSWRYEGVIFRREQDPFLAAQLASGTADPLLHNLFAPDVAEVAGRYYLYYGVGLSASGIGVAVADSPAGPFEYLGRVRYPDSEKPAGWIDDHDGIDDGDMAFGGGVAVIERPAGKRMRIHLGNAKRFTYDPSVICDRGRVFLYYGLAACRVVELDPADMRTVILDAATGEFESEVLVPSLMVPGTWPGLIRTRGMGMANGPSIRKIDGRYVLVYYAVGPRATNAMCYATATDPRGPFEYGGILVSLGNVRHNGQKRPTDKVGNTHGGMIEVDGTWYLLYHRQTGRTQGSRQATAVALTRTGDGGFAHAEYTSLGFSKDALPAYRRWPAAMACVLTDARGRRSARRSAPVITPVEGADGFLDDHSGRRIAQAVTNLTTGAVVGVKYLDFGPDADSATAAVTMRGTRAGRVEVHLDEADGPLIADIALTVASSDAPTTSSARTGPVSGRHAVYFVFQGTDVSCQFIEFAFNRSSTD</sequence>
<dbReference type="InterPro" id="IPR052176">
    <property type="entry name" value="Glycosyl_Hydrlase_43_Enz"/>
</dbReference>
<evidence type="ECO:0000259" key="8">
    <source>
        <dbReference type="SMART" id="SM00606"/>
    </source>
</evidence>
<evidence type="ECO:0000256" key="6">
    <source>
        <dbReference type="ARBA" id="ARBA00023295"/>
    </source>
</evidence>
<proteinExistence type="inferred from homology"/>
<dbReference type="EMBL" id="BAAAOG010000005">
    <property type="protein sequence ID" value="GAA1962134.1"/>
    <property type="molecule type" value="Genomic_DNA"/>
</dbReference>
<keyword evidence="4 7" id="KW-0378">Hydrolase</keyword>
<dbReference type="InterPro" id="IPR023296">
    <property type="entry name" value="Glyco_hydro_beta-prop_sf"/>
</dbReference>
<dbReference type="PANTHER" id="PTHR43772">
    <property type="entry name" value="ENDO-1,4-BETA-XYLANASE"/>
    <property type="match status" value="1"/>
</dbReference>
<protein>
    <recommendedName>
        <fullName evidence="8">Cellulose binding type IV domain-containing protein</fullName>
    </recommendedName>
</protein>
<feature type="domain" description="Cellulose binding type IV" evidence="8">
    <location>
        <begin position="416"/>
        <end position="539"/>
    </location>
</feature>
<dbReference type="CDD" id="cd04084">
    <property type="entry name" value="CBM6_xylanase-like"/>
    <property type="match status" value="1"/>
</dbReference>
<keyword evidence="2" id="KW-0858">Xylan degradation</keyword>
<keyword evidence="3" id="KW-0732">Signal</keyword>
<dbReference type="Pfam" id="PF04616">
    <property type="entry name" value="Glyco_hydro_43"/>
    <property type="match status" value="2"/>
</dbReference>
<dbReference type="Gene3D" id="2.115.10.20">
    <property type="entry name" value="Glycosyl hydrolase domain, family 43"/>
    <property type="match status" value="1"/>
</dbReference>
<dbReference type="InterPro" id="IPR006584">
    <property type="entry name" value="Cellulose-bd_IV"/>
</dbReference>